<proteinExistence type="predicted"/>
<comment type="caution">
    <text evidence="2">The sequence shown here is derived from an EMBL/GenBank/DDBJ whole genome shotgun (WGS) entry which is preliminary data.</text>
</comment>
<keyword evidence="1" id="KW-0472">Membrane</keyword>
<keyword evidence="3" id="KW-1185">Reference proteome</keyword>
<keyword evidence="1" id="KW-1133">Transmembrane helix</keyword>
<dbReference type="RefSeq" id="WP_398284479.1">
    <property type="nucleotide sequence ID" value="NZ_JBITLV010000010.1"/>
</dbReference>
<evidence type="ECO:0000313" key="3">
    <source>
        <dbReference type="Proteomes" id="UP001612915"/>
    </source>
</evidence>
<gene>
    <name evidence="2" type="ORF">ACIB24_22650</name>
</gene>
<evidence type="ECO:0000313" key="2">
    <source>
        <dbReference type="EMBL" id="MFI7589879.1"/>
    </source>
</evidence>
<keyword evidence="1" id="KW-0812">Transmembrane</keyword>
<feature type="transmembrane region" description="Helical" evidence="1">
    <location>
        <begin position="6"/>
        <end position="28"/>
    </location>
</feature>
<sequence>MSGWMWLLMGLGQVAFWGALVAGVVLVYRSRGASAASSGQPLGGTPEQVLAGRFARGDIDESEYSHRLGVLHQHAGGPVSPDR</sequence>
<evidence type="ECO:0000256" key="1">
    <source>
        <dbReference type="SAM" id="Phobius"/>
    </source>
</evidence>
<reference evidence="2 3" key="1">
    <citation type="submission" date="2024-10" db="EMBL/GenBank/DDBJ databases">
        <title>The Natural Products Discovery Center: Release of the First 8490 Sequenced Strains for Exploring Actinobacteria Biosynthetic Diversity.</title>
        <authorList>
            <person name="Kalkreuter E."/>
            <person name="Kautsar S.A."/>
            <person name="Yang D."/>
            <person name="Bader C.D."/>
            <person name="Teijaro C.N."/>
            <person name="Fluegel L."/>
            <person name="Davis C.M."/>
            <person name="Simpson J.R."/>
            <person name="Lauterbach L."/>
            <person name="Steele A.D."/>
            <person name="Gui C."/>
            <person name="Meng S."/>
            <person name="Li G."/>
            <person name="Viehrig K."/>
            <person name="Ye F."/>
            <person name="Su P."/>
            <person name="Kiefer A.F."/>
            <person name="Nichols A."/>
            <person name="Cepeda A.J."/>
            <person name="Yan W."/>
            <person name="Fan B."/>
            <person name="Jiang Y."/>
            <person name="Adhikari A."/>
            <person name="Zheng C.-J."/>
            <person name="Schuster L."/>
            <person name="Cowan T.M."/>
            <person name="Smanski M.J."/>
            <person name="Chevrette M.G."/>
            <person name="De Carvalho L.P.S."/>
            <person name="Shen B."/>
        </authorList>
    </citation>
    <scope>NUCLEOTIDE SEQUENCE [LARGE SCALE GENOMIC DNA]</scope>
    <source>
        <strain evidence="2 3">NPDC049639</strain>
    </source>
</reference>
<accession>A0ABW8AU13</accession>
<organism evidence="2 3">
    <name type="scientific">Spongisporangium articulatum</name>
    <dbReference type="NCBI Taxonomy" id="3362603"/>
    <lineage>
        <taxon>Bacteria</taxon>
        <taxon>Bacillati</taxon>
        <taxon>Actinomycetota</taxon>
        <taxon>Actinomycetes</taxon>
        <taxon>Kineosporiales</taxon>
        <taxon>Kineosporiaceae</taxon>
        <taxon>Spongisporangium</taxon>
    </lineage>
</organism>
<dbReference type="Proteomes" id="UP001612915">
    <property type="component" value="Unassembled WGS sequence"/>
</dbReference>
<name>A0ABW8AU13_9ACTN</name>
<protein>
    <submittedName>
        <fullName evidence="2">SHOCT domain-containing protein</fullName>
    </submittedName>
</protein>
<dbReference type="EMBL" id="JBITLV010000010">
    <property type="protein sequence ID" value="MFI7589879.1"/>
    <property type="molecule type" value="Genomic_DNA"/>
</dbReference>